<sequence length="254" mass="30125">MSEFIELTTNEDECRICFEPQTFDNKLIKPCACNGTSRYVHELCLKEWRNTADNPLAKIQCMECKEFYTIFKTYPDEKPFCNIAIVPFGFLYLGLLMSISYTIGLIELINLNFTTSNTVITFQKQQNTSYDMLLINYPILTTTYYVTVTQFCIHNLIMLVNFLYIVFSVHRKLFYLKNIKNSLMFNTFYMFYPQTIYYLANDSNLFFDYLTIANGISIIFVLYFYKHHLFVINDMNVNHNNEMILNYNYFDDGV</sequence>
<keyword evidence="4" id="KW-0812">Transmembrane</keyword>
<dbReference type="CDD" id="cd16495">
    <property type="entry name" value="RING_CH-C4HC3_MARCH"/>
    <property type="match status" value="1"/>
</dbReference>
<dbReference type="PROSITE" id="PS51292">
    <property type="entry name" value="ZF_RING_CH"/>
    <property type="match status" value="1"/>
</dbReference>
<dbReference type="EMBL" id="MN739464">
    <property type="protein sequence ID" value="QHT06124.1"/>
    <property type="molecule type" value="Genomic_DNA"/>
</dbReference>
<dbReference type="SMART" id="SM00744">
    <property type="entry name" value="RINGv"/>
    <property type="match status" value="1"/>
</dbReference>
<dbReference type="Pfam" id="PF12906">
    <property type="entry name" value="RINGv"/>
    <property type="match status" value="1"/>
</dbReference>
<feature type="transmembrane region" description="Helical" evidence="4">
    <location>
        <begin position="206"/>
        <end position="225"/>
    </location>
</feature>
<reference evidence="6" key="1">
    <citation type="journal article" date="2020" name="Nature">
        <title>Giant virus diversity and host interactions through global metagenomics.</title>
        <authorList>
            <person name="Schulz F."/>
            <person name="Roux S."/>
            <person name="Paez-Espino D."/>
            <person name="Jungbluth S."/>
            <person name="Walsh D.A."/>
            <person name="Denef V.J."/>
            <person name="McMahon K.D."/>
            <person name="Konstantinidis K.T."/>
            <person name="Eloe-Fadrosh E.A."/>
            <person name="Kyrpides N.C."/>
            <person name="Woyke T."/>
        </authorList>
    </citation>
    <scope>NUCLEOTIDE SEQUENCE</scope>
    <source>
        <strain evidence="6">GVMAG-M-3300021425-14</strain>
    </source>
</reference>
<proteinExistence type="predicted"/>
<keyword evidence="4" id="KW-0472">Membrane</keyword>
<feature type="transmembrane region" description="Helical" evidence="4">
    <location>
        <begin position="80"/>
        <end position="103"/>
    </location>
</feature>
<evidence type="ECO:0000259" key="5">
    <source>
        <dbReference type="PROSITE" id="PS51292"/>
    </source>
</evidence>
<evidence type="ECO:0000256" key="4">
    <source>
        <dbReference type="SAM" id="Phobius"/>
    </source>
</evidence>
<organism evidence="6">
    <name type="scientific">viral metagenome</name>
    <dbReference type="NCBI Taxonomy" id="1070528"/>
    <lineage>
        <taxon>unclassified sequences</taxon>
        <taxon>metagenomes</taxon>
        <taxon>organismal metagenomes</taxon>
    </lineage>
</organism>
<feature type="transmembrane region" description="Helical" evidence="4">
    <location>
        <begin position="179"/>
        <end position="200"/>
    </location>
</feature>
<dbReference type="GO" id="GO:0008270">
    <property type="term" value="F:zinc ion binding"/>
    <property type="evidence" value="ECO:0007669"/>
    <property type="project" value="UniProtKB-KW"/>
</dbReference>
<name>A0A6C0CR14_9ZZZZ</name>
<evidence type="ECO:0000256" key="2">
    <source>
        <dbReference type="ARBA" id="ARBA00022771"/>
    </source>
</evidence>
<dbReference type="InterPro" id="IPR013083">
    <property type="entry name" value="Znf_RING/FYVE/PHD"/>
</dbReference>
<dbReference type="PANTHER" id="PTHR46347">
    <property type="entry name" value="RING/FYVE/PHD ZINC FINGER SUPERFAMILY PROTEIN"/>
    <property type="match status" value="1"/>
</dbReference>
<dbReference type="InterPro" id="IPR011016">
    <property type="entry name" value="Znf_RING-CH"/>
</dbReference>
<dbReference type="Gene3D" id="3.30.40.10">
    <property type="entry name" value="Zinc/RING finger domain, C3HC4 (zinc finger)"/>
    <property type="match status" value="1"/>
</dbReference>
<keyword evidence="4" id="KW-1133">Transmembrane helix</keyword>
<dbReference type="AlphaFoldDB" id="A0A6C0CR14"/>
<keyword evidence="2" id="KW-0863">Zinc-finger</keyword>
<protein>
    <recommendedName>
        <fullName evidence="5">RING-CH-type domain-containing protein</fullName>
    </recommendedName>
</protein>
<feature type="transmembrane region" description="Helical" evidence="4">
    <location>
        <begin position="144"/>
        <end position="167"/>
    </location>
</feature>
<keyword evidence="3" id="KW-0862">Zinc</keyword>
<evidence type="ECO:0000256" key="3">
    <source>
        <dbReference type="ARBA" id="ARBA00022833"/>
    </source>
</evidence>
<dbReference type="SUPFAM" id="SSF57850">
    <property type="entry name" value="RING/U-box"/>
    <property type="match status" value="1"/>
</dbReference>
<evidence type="ECO:0000256" key="1">
    <source>
        <dbReference type="ARBA" id="ARBA00022723"/>
    </source>
</evidence>
<evidence type="ECO:0000313" key="6">
    <source>
        <dbReference type="EMBL" id="QHT06124.1"/>
    </source>
</evidence>
<accession>A0A6C0CR14</accession>
<feature type="domain" description="RING-CH-type" evidence="5">
    <location>
        <begin position="6"/>
        <end position="71"/>
    </location>
</feature>
<keyword evidence="1" id="KW-0479">Metal-binding</keyword>
<dbReference type="PANTHER" id="PTHR46347:SF1">
    <property type="entry name" value="RING_FYVE_PHD ZINC FINGER SUPERFAMILY PROTEIN"/>
    <property type="match status" value="1"/>
</dbReference>